<reference evidence="3" key="2">
    <citation type="submission" date="2020-04" db="EMBL/GenBank/DDBJ databases">
        <authorList>
            <consortium name="NCBI Genome Project"/>
        </authorList>
    </citation>
    <scope>NUCLEOTIDE SEQUENCE</scope>
    <source>
        <strain evidence="3">CBS 304.34</strain>
    </source>
</reference>
<dbReference type="GeneID" id="54454205"/>
<gene>
    <name evidence="1 3" type="ORF">BDZ99DRAFT_207967</name>
</gene>
<organism evidence="1">
    <name type="scientific">Mytilinidion resinicola</name>
    <dbReference type="NCBI Taxonomy" id="574789"/>
    <lineage>
        <taxon>Eukaryota</taxon>
        <taxon>Fungi</taxon>
        <taxon>Dikarya</taxon>
        <taxon>Ascomycota</taxon>
        <taxon>Pezizomycotina</taxon>
        <taxon>Dothideomycetes</taxon>
        <taxon>Pleosporomycetidae</taxon>
        <taxon>Mytilinidiales</taxon>
        <taxon>Mytilinidiaceae</taxon>
        <taxon>Mytilinidion</taxon>
    </lineage>
</organism>
<proteinExistence type="predicted"/>
<evidence type="ECO:0000313" key="1">
    <source>
        <dbReference type="EMBL" id="KAF2802310.1"/>
    </source>
</evidence>
<name>A0A6A6Y0Y5_9PEZI</name>
<keyword evidence="2" id="KW-1185">Reference proteome</keyword>
<sequence>MRFVYTSFPICIALPFYVSNKRVNMIGGTTLIRAGARLDVGGVAGREKGGDAERIGGW</sequence>
<reference evidence="3" key="3">
    <citation type="submission" date="2025-04" db="UniProtKB">
        <authorList>
            <consortium name="RefSeq"/>
        </authorList>
    </citation>
    <scope>IDENTIFICATION</scope>
    <source>
        <strain evidence="3">CBS 304.34</strain>
    </source>
</reference>
<reference evidence="1 3" key="1">
    <citation type="journal article" date="2020" name="Stud. Mycol.">
        <title>101 Dothideomycetes genomes: a test case for predicting lifestyles and emergence of pathogens.</title>
        <authorList>
            <person name="Haridas S."/>
            <person name="Albert R."/>
            <person name="Binder M."/>
            <person name="Bloem J."/>
            <person name="Labutti K."/>
            <person name="Salamov A."/>
            <person name="Andreopoulos B."/>
            <person name="Baker S."/>
            <person name="Barry K."/>
            <person name="Bills G."/>
            <person name="Bluhm B."/>
            <person name="Cannon C."/>
            <person name="Castanera R."/>
            <person name="Culley D."/>
            <person name="Daum C."/>
            <person name="Ezra D."/>
            <person name="Gonzalez J."/>
            <person name="Henrissat B."/>
            <person name="Kuo A."/>
            <person name="Liang C."/>
            <person name="Lipzen A."/>
            <person name="Lutzoni F."/>
            <person name="Magnuson J."/>
            <person name="Mondo S."/>
            <person name="Nolan M."/>
            <person name="Ohm R."/>
            <person name="Pangilinan J."/>
            <person name="Park H.-J."/>
            <person name="Ramirez L."/>
            <person name="Alfaro M."/>
            <person name="Sun H."/>
            <person name="Tritt A."/>
            <person name="Yoshinaga Y."/>
            <person name="Zwiers L.-H."/>
            <person name="Turgeon B."/>
            <person name="Goodwin S."/>
            <person name="Spatafora J."/>
            <person name="Crous P."/>
            <person name="Grigoriev I."/>
        </authorList>
    </citation>
    <scope>NUCLEOTIDE SEQUENCE</scope>
    <source>
        <strain evidence="1 3">CBS 304.34</strain>
    </source>
</reference>
<evidence type="ECO:0000313" key="3">
    <source>
        <dbReference type="RefSeq" id="XP_033569274.1"/>
    </source>
</evidence>
<evidence type="ECO:0000313" key="2">
    <source>
        <dbReference type="Proteomes" id="UP000504636"/>
    </source>
</evidence>
<dbReference type="EMBL" id="MU003724">
    <property type="protein sequence ID" value="KAF2802310.1"/>
    <property type="molecule type" value="Genomic_DNA"/>
</dbReference>
<accession>A0A6A6Y0Y5</accession>
<protein>
    <submittedName>
        <fullName evidence="1 3">Uncharacterized protein</fullName>
    </submittedName>
</protein>
<dbReference type="RefSeq" id="XP_033569274.1">
    <property type="nucleotide sequence ID" value="XM_033713312.1"/>
</dbReference>
<dbReference type="AlphaFoldDB" id="A0A6A6Y0Y5"/>
<dbReference type="Proteomes" id="UP000504636">
    <property type="component" value="Unplaced"/>
</dbReference>